<dbReference type="Proteomes" id="UP000015346">
    <property type="component" value="Unassembled WGS sequence"/>
</dbReference>
<sequence length="301" mass="32662">MRRRTVLAALGAATLGLGLGRPFGAQGSTGAADYLGRFLWQEDWPGFGGFSALEIDPDGLGFTALSDRIMLVRGRLWRDAAGAVAGVEAASPEPLLDIHGQPLRGLRADSEGLAIAPDGTMWISFEGRARVRREGRDGAPPELLPAHPDFAKMGPNAALEALAVDAGGHLWTLPETPFDGSDRLPVYRFDGKAWDIAFHLSVRDGFDAAGADIGPDGRLYILERSFRLYGFRSRIRRVDLDGSGEEVLLTTATGTHDNLEGIAVWQDTAGRWGGGLRATLISDDNQRFFQRTEFVDYRLPD</sequence>
<dbReference type="AlphaFoldDB" id="S9SA48"/>
<accession>S9SA48</accession>
<dbReference type="InterPro" id="IPR014567">
    <property type="entry name" value="UCP031900"/>
</dbReference>
<dbReference type="InterPro" id="IPR015943">
    <property type="entry name" value="WD40/YVTN_repeat-like_dom_sf"/>
</dbReference>
<organism evidence="2 3">
    <name type="scientific">Rubellimicrobium thermophilum DSM 16684</name>
    <dbReference type="NCBI Taxonomy" id="1123069"/>
    <lineage>
        <taxon>Bacteria</taxon>
        <taxon>Pseudomonadati</taxon>
        <taxon>Pseudomonadota</taxon>
        <taxon>Alphaproteobacteria</taxon>
        <taxon>Rhodobacterales</taxon>
        <taxon>Roseobacteraceae</taxon>
        <taxon>Rubellimicrobium</taxon>
    </lineage>
</organism>
<gene>
    <name evidence="2" type="ORF">ruthe_02716</name>
</gene>
<dbReference type="STRING" id="1123069.ruthe_02716"/>
<comment type="caution">
    <text evidence="2">The sequence shown here is derived from an EMBL/GenBank/DDBJ whole genome shotgun (WGS) entry which is preliminary data.</text>
</comment>
<evidence type="ECO:0000313" key="2">
    <source>
        <dbReference type="EMBL" id="EPX83099.1"/>
    </source>
</evidence>
<dbReference type="PIRSF" id="PIRSF031900">
    <property type="entry name" value="UCP031900"/>
    <property type="match status" value="1"/>
</dbReference>
<evidence type="ECO:0000259" key="1">
    <source>
        <dbReference type="Pfam" id="PF13449"/>
    </source>
</evidence>
<dbReference type="EMBL" id="AOLV01000033">
    <property type="protein sequence ID" value="EPX83099.1"/>
    <property type="molecule type" value="Genomic_DNA"/>
</dbReference>
<dbReference type="Gene3D" id="2.130.10.10">
    <property type="entry name" value="YVTN repeat-like/Quinoprotein amine dehydrogenase"/>
    <property type="match status" value="1"/>
</dbReference>
<protein>
    <submittedName>
        <fullName evidence="2">Uncharacterized protein putative in bacteria</fullName>
    </submittedName>
</protein>
<dbReference type="RefSeq" id="WP_021098788.1">
    <property type="nucleotide sequence ID" value="NZ_KE557324.1"/>
</dbReference>
<evidence type="ECO:0000313" key="3">
    <source>
        <dbReference type="Proteomes" id="UP000015346"/>
    </source>
</evidence>
<dbReference type="Pfam" id="PF13449">
    <property type="entry name" value="Phytase-like"/>
    <property type="match status" value="1"/>
</dbReference>
<keyword evidence="3" id="KW-1185">Reference proteome</keyword>
<reference evidence="2 3" key="1">
    <citation type="journal article" date="2013" name="Stand. Genomic Sci.">
        <title>Genome sequence of the reddish-pigmented Rubellimicrobium thermophilum type strain (DSM 16684(T)), a member of the Roseobacter clade.</title>
        <authorList>
            <person name="Fiebig A."/>
            <person name="Riedel T."/>
            <person name="Gronow S."/>
            <person name="Petersen J."/>
            <person name="Klenk H.P."/>
            <person name="Goker M."/>
        </authorList>
    </citation>
    <scope>NUCLEOTIDE SEQUENCE [LARGE SCALE GENOMIC DNA]</scope>
    <source>
        <strain evidence="2 3">DSM 16684</strain>
    </source>
</reference>
<dbReference type="InterPro" id="IPR027372">
    <property type="entry name" value="Phytase-like_dom"/>
</dbReference>
<dbReference type="HOGENOM" id="CLU_059147_0_0_5"/>
<dbReference type="OrthoDB" id="9798693at2"/>
<dbReference type="SUPFAM" id="SSF101898">
    <property type="entry name" value="NHL repeat"/>
    <property type="match status" value="1"/>
</dbReference>
<feature type="domain" description="Phytase-like" evidence="1">
    <location>
        <begin position="46"/>
        <end position="285"/>
    </location>
</feature>
<proteinExistence type="predicted"/>
<dbReference type="PATRIC" id="fig|1123069.3.peg.2691"/>
<name>S9SA48_9RHOB</name>